<dbReference type="AlphaFoldDB" id="A0A2S7WMC1"/>
<dbReference type="Proteomes" id="UP000238882">
    <property type="component" value="Unassembled WGS sequence"/>
</dbReference>
<evidence type="ECO:0000313" key="2">
    <source>
        <dbReference type="EMBL" id="PQJ78729.1"/>
    </source>
</evidence>
<gene>
    <name evidence="2" type="ORF">BTO18_05815</name>
</gene>
<sequence length="360" mass="40041">MMKKLYNYLFFTTIILFLSCTEERDDLVVNSLPTSPTLAEISNSTINLVNLQNLPDNPAITLTWSAADYGVQTPINYDVEISNTDTFENVATFSNNNQRTISWSVSQLNVAAQKIGLPVEVESDLYVRVVASLGNDDDIRSVSNTAVLKVTTYFAYLFKDYYLVGAATQPGWDNNNNNPPLFRTVADENKYSYTGYFNADEFKVLEFLGQWQPQWGTDDGTTLSGNPATRSDDPSAFNISARGNGYYTFTFNVGNKTFSIEDYDDTNSTDFSDITVKGSASSTDISLTQSSFDSHLWYTNGVDLMSGSINFVDNNGGVWGNTTEFNGKATPNGGDIPITERNYNIWFNDLTGEYMIIPTF</sequence>
<dbReference type="InterPro" id="IPR025970">
    <property type="entry name" value="SusE"/>
</dbReference>
<proteinExistence type="predicted"/>
<evidence type="ECO:0000313" key="3">
    <source>
        <dbReference type="Proteomes" id="UP000238882"/>
    </source>
</evidence>
<dbReference type="Pfam" id="PF14292">
    <property type="entry name" value="SusE"/>
    <property type="match status" value="1"/>
</dbReference>
<dbReference type="Gene3D" id="2.60.40.3620">
    <property type="match status" value="1"/>
</dbReference>
<protein>
    <recommendedName>
        <fullName evidence="1">SusE outer membrane protein domain-containing protein</fullName>
    </recommendedName>
</protein>
<keyword evidence="3" id="KW-1185">Reference proteome</keyword>
<organism evidence="2 3">
    <name type="scientific">Polaribacter porphyrae</name>
    <dbReference type="NCBI Taxonomy" id="1137780"/>
    <lineage>
        <taxon>Bacteria</taxon>
        <taxon>Pseudomonadati</taxon>
        <taxon>Bacteroidota</taxon>
        <taxon>Flavobacteriia</taxon>
        <taxon>Flavobacteriales</taxon>
        <taxon>Flavobacteriaceae</taxon>
    </lineage>
</organism>
<evidence type="ECO:0000259" key="1">
    <source>
        <dbReference type="Pfam" id="PF14292"/>
    </source>
</evidence>
<dbReference type="PROSITE" id="PS51257">
    <property type="entry name" value="PROKAR_LIPOPROTEIN"/>
    <property type="match status" value="1"/>
</dbReference>
<reference evidence="2 3" key="1">
    <citation type="submission" date="2016-12" db="EMBL/GenBank/DDBJ databases">
        <title>Trade-off between light-utilization and light-protection in marine flavobacteria.</title>
        <authorList>
            <person name="Kumagai Y."/>
            <person name="Yoshizawa S."/>
            <person name="Kogure K."/>
            <person name="Iwasaki W."/>
        </authorList>
    </citation>
    <scope>NUCLEOTIDE SEQUENCE [LARGE SCALE GENOMIC DNA]</scope>
    <source>
        <strain evidence="2 3">NBRC 108759</strain>
    </source>
</reference>
<feature type="domain" description="SusE outer membrane protein" evidence="1">
    <location>
        <begin position="27"/>
        <end position="129"/>
    </location>
</feature>
<dbReference type="EMBL" id="MSCN01000001">
    <property type="protein sequence ID" value="PQJ78729.1"/>
    <property type="molecule type" value="Genomic_DNA"/>
</dbReference>
<comment type="caution">
    <text evidence="2">The sequence shown here is derived from an EMBL/GenBank/DDBJ whole genome shotgun (WGS) entry which is preliminary data.</text>
</comment>
<name>A0A2S7WMC1_9FLAO</name>
<accession>A0A2S7WMC1</accession>